<dbReference type="PANTHER" id="PTHR35978:SF1">
    <property type="entry name" value="IQ DOMAIN-CONTAINING PROTEIN M"/>
    <property type="match status" value="1"/>
</dbReference>
<proteinExistence type="predicted"/>
<evidence type="ECO:0000313" key="2">
    <source>
        <dbReference type="EMBL" id="KAF6094349.1"/>
    </source>
</evidence>
<gene>
    <name evidence="2" type="ORF">HJG60_006862</name>
</gene>
<dbReference type="AlphaFoldDB" id="A0A833ZKJ7"/>
<evidence type="ECO:0000256" key="1">
    <source>
        <dbReference type="SAM" id="MobiDB-lite"/>
    </source>
</evidence>
<organism evidence="2 3">
    <name type="scientific">Phyllostomus discolor</name>
    <name type="common">pale spear-nosed bat</name>
    <dbReference type="NCBI Taxonomy" id="89673"/>
    <lineage>
        <taxon>Eukaryota</taxon>
        <taxon>Metazoa</taxon>
        <taxon>Chordata</taxon>
        <taxon>Craniata</taxon>
        <taxon>Vertebrata</taxon>
        <taxon>Euteleostomi</taxon>
        <taxon>Mammalia</taxon>
        <taxon>Eutheria</taxon>
        <taxon>Laurasiatheria</taxon>
        <taxon>Chiroptera</taxon>
        <taxon>Yangochiroptera</taxon>
        <taxon>Phyllostomidae</taxon>
        <taxon>Phyllostominae</taxon>
        <taxon>Phyllostomus</taxon>
    </lineage>
</organism>
<evidence type="ECO:0000313" key="3">
    <source>
        <dbReference type="Proteomes" id="UP000664940"/>
    </source>
</evidence>
<protein>
    <submittedName>
        <fullName evidence="2">IQ motif containing M</fullName>
    </submittedName>
</protein>
<name>A0A833ZKJ7_9CHIR</name>
<reference evidence="2 3" key="1">
    <citation type="journal article" date="2020" name="Nature">
        <title>Six reference-quality genomes reveal evolution of bat adaptations.</title>
        <authorList>
            <person name="Jebb D."/>
            <person name="Huang Z."/>
            <person name="Pippel M."/>
            <person name="Hughes G.M."/>
            <person name="Lavrichenko K."/>
            <person name="Devanna P."/>
            <person name="Winkler S."/>
            <person name="Jermiin L.S."/>
            <person name="Skirmuntt E.C."/>
            <person name="Katzourakis A."/>
            <person name="Burkitt-Gray L."/>
            <person name="Ray D.A."/>
            <person name="Sullivan K.A.M."/>
            <person name="Roscito J.G."/>
            <person name="Kirilenko B.M."/>
            <person name="Davalos L.M."/>
            <person name="Corthals A.P."/>
            <person name="Power M.L."/>
            <person name="Jones G."/>
            <person name="Ransome R.D."/>
            <person name="Dechmann D.K.N."/>
            <person name="Locatelli A.G."/>
            <person name="Puechmaille S.J."/>
            <person name="Fedrigo O."/>
            <person name="Jarvis E.D."/>
            <person name="Hiller M."/>
            <person name="Vernes S.C."/>
            <person name="Myers E.W."/>
            <person name="Teeling E.C."/>
        </authorList>
    </citation>
    <scope>NUCLEOTIDE SEQUENCE [LARGE SCALE GENOMIC DNA]</scope>
    <source>
        <strain evidence="2">Bat1K_MPI-CBG_1</strain>
    </source>
</reference>
<accession>A0A833ZKJ7</accession>
<dbReference type="EMBL" id="JABVXQ010000008">
    <property type="protein sequence ID" value="KAF6094349.1"/>
    <property type="molecule type" value="Genomic_DNA"/>
</dbReference>
<dbReference type="PANTHER" id="PTHR35978">
    <property type="entry name" value="IQ DOMAIN-CONTAINING PROTEIN M"/>
    <property type="match status" value="1"/>
</dbReference>
<sequence length="225" mass="25481">MGIGTQPSKKKTGVPVIMAAAEAASDQAGPVLEITKQDFFQEAKNLIAQHYEKINDNKVQGSSINVFRNKHQKPKSGKFLPLEIKKKETLDVAQERQTAHRHTCFPRDVSKGDHSEAPPQPPSFKEPHIFNVKEKFMGSIDLIAKEQVKLCKIVTNIESVGKQMEKEKQRYHGKSRMLDSYAVPITKFGLHAQYMTSPLMGLLKGHDCFQEKRRNYILIPENEKA</sequence>
<comment type="caution">
    <text evidence="2">The sequence shown here is derived from an EMBL/GenBank/DDBJ whole genome shotgun (WGS) entry which is preliminary data.</text>
</comment>
<dbReference type="Proteomes" id="UP000664940">
    <property type="component" value="Unassembled WGS sequence"/>
</dbReference>
<feature type="region of interest" description="Disordered" evidence="1">
    <location>
        <begin position="95"/>
        <end position="127"/>
    </location>
</feature>